<dbReference type="Proteomes" id="UP000054217">
    <property type="component" value="Unassembled WGS sequence"/>
</dbReference>
<dbReference type="InParanoid" id="A0A0C3INT7"/>
<proteinExistence type="predicted"/>
<sequence>MLQPIKVGLNWSIVLARFSSNHLTETLCLMQRWPARVSPAIICVASRNRRIQ</sequence>
<dbReference type="AlphaFoldDB" id="A0A0C3INT7"/>
<gene>
    <name evidence="1" type="ORF">M404DRAFT_845581</name>
</gene>
<accession>A0A0C3INT7</accession>
<evidence type="ECO:0000313" key="2">
    <source>
        <dbReference type="Proteomes" id="UP000054217"/>
    </source>
</evidence>
<keyword evidence="2" id="KW-1185">Reference proteome</keyword>
<protein>
    <submittedName>
        <fullName evidence="1">Uncharacterized protein</fullName>
    </submittedName>
</protein>
<dbReference type="HOGENOM" id="CLU_3088258_0_0_1"/>
<reference evidence="1 2" key="1">
    <citation type="submission" date="2014-04" db="EMBL/GenBank/DDBJ databases">
        <authorList>
            <consortium name="DOE Joint Genome Institute"/>
            <person name="Kuo A."/>
            <person name="Kohler A."/>
            <person name="Costa M.D."/>
            <person name="Nagy L.G."/>
            <person name="Floudas D."/>
            <person name="Copeland A."/>
            <person name="Barry K.W."/>
            <person name="Cichocki N."/>
            <person name="Veneault-Fourrey C."/>
            <person name="LaButti K."/>
            <person name="Lindquist E.A."/>
            <person name="Lipzen A."/>
            <person name="Lundell T."/>
            <person name="Morin E."/>
            <person name="Murat C."/>
            <person name="Sun H."/>
            <person name="Tunlid A."/>
            <person name="Henrissat B."/>
            <person name="Grigoriev I.V."/>
            <person name="Hibbett D.S."/>
            <person name="Martin F."/>
            <person name="Nordberg H.P."/>
            <person name="Cantor M.N."/>
            <person name="Hua S.X."/>
        </authorList>
    </citation>
    <scope>NUCLEOTIDE SEQUENCE [LARGE SCALE GENOMIC DNA]</scope>
    <source>
        <strain evidence="1 2">Marx 270</strain>
    </source>
</reference>
<dbReference type="EMBL" id="KN832013">
    <property type="protein sequence ID" value="KIN98642.1"/>
    <property type="molecule type" value="Genomic_DNA"/>
</dbReference>
<organism evidence="1 2">
    <name type="scientific">Pisolithus tinctorius Marx 270</name>
    <dbReference type="NCBI Taxonomy" id="870435"/>
    <lineage>
        <taxon>Eukaryota</taxon>
        <taxon>Fungi</taxon>
        <taxon>Dikarya</taxon>
        <taxon>Basidiomycota</taxon>
        <taxon>Agaricomycotina</taxon>
        <taxon>Agaricomycetes</taxon>
        <taxon>Agaricomycetidae</taxon>
        <taxon>Boletales</taxon>
        <taxon>Sclerodermatineae</taxon>
        <taxon>Pisolithaceae</taxon>
        <taxon>Pisolithus</taxon>
    </lineage>
</organism>
<reference evidence="2" key="2">
    <citation type="submission" date="2015-01" db="EMBL/GenBank/DDBJ databases">
        <title>Evolutionary Origins and Diversification of the Mycorrhizal Mutualists.</title>
        <authorList>
            <consortium name="DOE Joint Genome Institute"/>
            <consortium name="Mycorrhizal Genomics Consortium"/>
            <person name="Kohler A."/>
            <person name="Kuo A."/>
            <person name="Nagy L.G."/>
            <person name="Floudas D."/>
            <person name="Copeland A."/>
            <person name="Barry K.W."/>
            <person name="Cichocki N."/>
            <person name="Veneault-Fourrey C."/>
            <person name="LaButti K."/>
            <person name="Lindquist E.A."/>
            <person name="Lipzen A."/>
            <person name="Lundell T."/>
            <person name="Morin E."/>
            <person name="Murat C."/>
            <person name="Riley R."/>
            <person name="Ohm R."/>
            <person name="Sun H."/>
            <person name="Tunlid A."/>
            <person name="Henrissat B."/>
            <person name="Grigoriev I.V."/>
            <person name="Hibbett D.S."/>
            <person name="Martin F."/>
        </authorList>
    </citation>
    <scope>NUCLEOTIDE SEQUENCE [LARGE SCALE GENOMIC DNA]</scope>
    <source>
        <strain evidence="2">Marx 270</strain>
    </source>
</reference>
<name>A0A0C3INT7_PISTI</name>
<evidence type="ECO:0000313" key="1">
    <source>
        <dbReference type="EMBL" id="KIN98642.1"/>
    </source>
</evidence>